<dbReference type="InterPro" id="IPR000014">
    <property type="entry name" value="PAS"/>
</dbReference>
<dbReference type="SUPFAM" id="SSF55785">
    <property type="entry name" value="PYP-like sensor domain (PAS domain)"/>
    <property type="match status" value="1"/>
</dbReference>
<dbReference type="InterPro" id="IPR052162">
    <property type="entry name" value="Sensor_kinase/Photoreceptor"/>
</dbReference>
<gene>
    <name evidence="8" type="ORF">ACFSRY_18890</name>
</gene>
<evidence type="ECO:0000313" key="9">
    <source>
        <dbReference type="Proteomes" id="UP001597544"/>
    </source>
</evidence>
<keyword evidence="5" id="KW-0418">Kinase</keyword>
<comment type="caution">
    <text evidence="8">The sequence shown here is derived from an EMBL/GenBank/DDBJ whole genome shotgun (WGS) entry which is preliminary data.</text>
</comment>
<organism evidence="8 9">
    <name type="scientific">Pontibacter locisalis</name>
    <dbReference type="NCBI Taxonomy" id="1719035"/>
    <lineage>
        <taxon>Bacteria</taxon>
        <taxon>Pseudomonadati</taxon>
        <taxon>Bacteroidota</taxon>
        <taxon>Cytophagia</taxon>
        <taxon>Cytophagales</taxon>
        <taxon>Hymenobacteraceae</taxon>
        <taxon>Pontibacter</taxon>
    </lineage>
</organism>
<keyword evidence="3" id="KW-0597">Phosphoprotein</keyword>
<dbReference type="PANTHER" id="PTHR43304">
    <property type="entry name" value="PHYTOCHROME-LIKE PROTEIN CPH1"/>
    <property type="match status" value="1"/>
</dbReference>
<evidence type="ECO:0000256" key="1">
    <source>
        <dbReference type="ARBA" id="ARBA00000085"/>
    </source>
</evidence>
<feature type="domain" description="PAS" evidence="6">
    <location>
        <begin position="7"/>
        <end position="77"/>
    </location>
</feature>
<dbReference type="InterPro" id="IPR000700">
    <property type="entry name" value="PAS-assoc_C"/>
</dbReference>
<dbReference type="Pfam" id="PF00989">
    <property type="entry name" value="PAS"/>
    <property type="match status" value="1"/>
</dbReference>
<accession>A0ABW5IS81</accession>
<dbReference type="PROSITE" id="PS50112">
    <property type="entry name" value="PAS"/>
    <property type="match status" value="1"/>
</dbReference>
<feature type="domain" description="PAC" evidence="7">
    <location>
        <begin position="81"/>
        <end position="132"/>
    </location>
</feature>
<evidence type="ECO:0000259" key="7">
    <source>
        <dbReference type="PROSITE" id="PS50113"/>
    </source>
</evidence>
<dbReference type="Gene3D" id="3.30.450.20">
    <property type="entry name" value="PAS domain"/>
    <property type="match status" value="1"/>
</dbReference>
<evidence type="ECO:0000259" key="6">
    <source>
        <dbReference type="PROSITE" id="PS50112"/>
    </source>
</evidence>
<keyword evidence="9" id="KW-1185">Reference proteome</keyword>
<evidence type="ECO:0000256" key="4">
    <source>
        <dbReference type="ARBA" id="ARBA00022679"/>
    </source>
</evidence>
<name>A0ABW5IS81_9BACT</name>
<dbReference type="CDD" id="cd00130">
    <property type="entry name" value="PAS"/>
    <property type="match status" value="1"/>
</dbReference>
<keyword evidence="4" id="KW-0808">Transferase</keyword>
<evidence type="ECO:0000256" key="2">
    <source>
        <dbReference type="ARBA" id="ARBA00012438"/>
    </source>
</evidence>
<evidence type="ECO:0000256" key="5">
    <source>
        <dbReference type="ARBA" id="ARBA00022777"/>
    </source>
</evidence>
<sequence>MISKFKSLLLFESLFKNAGVGIAVVDGDGVPIKVNTKLCDLLGYSEEELLVMPFKDFTHPEDMEKDLGLFSELLSGVIDSYEMEKRYVRKDGRVFWGMLTVSMAGQADGTATVMGMVQDIDSKKKAEGELLESQMLLKQHNAYKDKIFSVIAHDLRGPVNSTARLWR</sequence>
<reference evidence="9" key="1">
    <citation type="journal article" date="2019" name="Int. J. Syst. Evol. Microbiol.">
        <title>The Global Catalogue of Microorganisms (GCM) 10K type strain sequencing project: providing services to taxonomists for standard genome sequencing and annotation.</title>
        <authorList>
            <consortium name="The Broad Institute Genomics Platform"/>
            <consortium name="The Broad Institute Genome Sequencing Center for Infectious Disease"/>
            <person name="Wu L."/>
            <person name="Ma J."/>
        </authorList>
    </citation>
    <scope>NUCLEOTIDE SEQUENCE [LARGE SCALE GENOMIC DNA]</scope>
    <source>
        <strain evidence="9">KCTC 42498</strain>
    </source>
</reference>
<dbReference type="SMART" id="SM00091">
    <property type="entry name" value="PAS"/>
    <property type="match status" value="1"/>
</dbReference>
<dbReference type="InterPro" id="IPR013767">
    <property type="entry name" value="PAS_fold"/>
</dbReference>
<proteinExistence type="predicted"/>
<protein>
    <recommendedName>
        <fullName evidence="2">histidine kinase</fullName>
        <ecNumber evidence="2">2.7.13.3</ecNumber>
    </recommendedName>
</protein>
<comment type="catalytic activity">
    <reaction evidence="1">
        <text>ATP + protein L-histidine = ADP + protein N-phospho-L-histidine.</text>
        <dbReference type="EC" id="2.7.13.3"/>
    </reaction>
</comment>
<dbReference type="InterPro" id="IPR035965">
    <property type="entry name" value="PAS-like_dom_sf"/>
</dbReference>
<dbReference type="EC" id="2.7.13.3" evidence="2"/>
<evidence type="ECO:0000256" key="3">
    <source>
        <dbReference type="ARBA" id="ARBA00022553"/>
    </source>
</evidence>
<dbReference type="NCBIfam" id="TIGR00229">
    <property type="entry name" value="sensory_box"/>
    <property type="match status" value="1"/>
</dbReference>
<dbReference type="PROSITE" id="PS50113">
    <property type="entry name" value="PAC"/>
    <property type="match status" value="1"/>
</dbReference>
<dbReference type="Proteomes" id="UP001597544">
    <property type="component" value="Unassembled WGS sequence"/>
</dbReference>
<dbReference type="PANTHER" id="PTHR43304:SF1">
    <property type="entry name" value="PAC DOMAIN-CONTAINING PROTEIN"/>
    <property type="match status" value="1"/>
</dbReference>
<evidence type="ECO:0000313" key="8">
    <source>
        <dbReference type="EMBL" id="MFD2515946.1"/>
    </source>
</evidence>
<dbReference type="EMBL" id="JBHULU010000027">
    <property type="protein sequence ID" value="MFD2515946.1"/>
    <property type="molecule type" value="Genomic_DNA"/>
</dbReference>
<dbReference type="RefSeq" id="WP_377511771.1">
    <property type="nucleotide sequence ID" value="NZ_JBHULU010000027.1"/>
</dbReference>